<name>A0AAF0THF6_SOLVR</name>
<dbReference type="AlphaFoldDB" id="A0AAF0THF6"/>
<evidence type="ECO:0000313" key="1">
    <source>
        <dbReference type="EMBL" id="WMV18969.1"/>
    </source>
</evidence>
<keyword evidence="2" id="KW-1185">Reference proteome</keyword>
<reference evidence="1" key="1">
    <citation type="submission" date="2023-08" db="EMBL/GenBank/DDBJ databases">
        <title>A de novo genome assembly of Solanum verrucosum Schlechtendal, a Mexican diploid species geographically isolated from the other diploid A-genome species in potato relatives.</title>
        <authorList>
            <person name="Hosaka K."/>
        </authorList>
    </citation>
    <scope>NUCLEOTIDE SEQUENCE</scope>
    <source>
        <tissue evidence="1">Young leaves</tissue>
    </source>
</reference>
<organism evidence="1 2">
    <name type="scientific">Solanum verrucosum</name>
    <dbReference type="NCBI Taxonomy" id="315347"/>
    <lineage>
        <taxon>Eukaryota</taxon>
        <taxon>Viridiplantae</taxon>
        <taxon>Streptophyta</taxon>
        <taxon>Embryophyta</taxon>
        <taxon>Tracheophyta</taxon>
        <taxon>Spermatophyta</taxon>
        <taxon>Magnoliopsida</taxon>
        <taxon>eudicotyledons</taxon>
        <taxon>Gunneridae</taxon>
        <taxon>Pentapetalae</taxon>
        <taxon>asterids</taxon>
        <taxon>lamiids</taxon>
        <taxon>Solanales</taxon>
        <taxon>Solanaceae</taxon>
        <taxon>Solanoideae</taxon>
        <taxon>Solaneae</taxon>
        <taxon>Solanum</taxon>
    </lineage>
</organism>
<evidence type="ECO:0000313" key="2">
    <source>
        <dbReference type="Proteomes" id="UP001234989"/>
    </source>
</evidence>
<dbReference type="Proteomes" id="UP001234989">
    <property type="component" value="Chromosome 3"/>
</dbReference>
<protein>
    <submittedName>
        <fullName evidence="1">Uncharacterized protein</fullName>
    </submittedName>
</protein>
<sequence>MVMASIMASYEIDFAWFLVEDIHERAFCDRLTKVAWNQDVGLIKDYKNLAAQRHTLQPDVKFLDLFARPAVKQSVYGVVIEGDLATLN</sequence>
<proteinExistence type="predicted"/>
<gene>
    <name evidence="1" type="ORF">MTR67_012354</name>
</gene>
<accession>A0AAF0THF6</accession>
<dbReference type="EMBL" id="CP133614">
    <property type="protein sequence ID" value="WMV18969.1"/>
    <property type="molecule type" value="Genomic_DNA"/>
</dbReference>